<proteinExistence type="predicted"/>
<protein>
    <recommendedName>
        <fullName evidence="3">Bacteriocin</fullName>
    </recommendedName>
</protein>
<reference evidence="1 2" key="1">
    <citation type="journal article" date="2014" name="Genome Announc.">
        <title>Complete Genome Sequence of a Virulent Strain, Streptococcus iniae ISET0901, Isolated from Diseased Tilapia.</title>
        <authorList>
            <person name="Pridgeon J.W."/>
            <person name="Zhang D."/>
            <person name="Zhang L."/>
        </authorList>
    </citation>
    <scope>NUCLEOTIDE SEQUENCE [LARGE SCALE GENOMIC DNA]</scope>
    <source>
        <strain evidence="1 2">ISET0901</strain>
    </source>
</reference>
<dbReference type="Proteomes" id="UP000025245">
    <property type="component" value="Chromosome"/>
</dbReference>
<organism evidence="1 2">
    <name type="scientific">Streptococcus iniae</name>
    <name type="common">Streptococcus shiloi</name>
    <dbReference type="NCBI Taxonomy" id="1346"/>
    <lineage>
        <taxon>Bacteria</taxon>
        <taxon>Bacillati</taxon>
        <taxon>Bacillota</taxon>
        <taxon>Bacilli</taxon>
        <taxon>Lactobacillales</taxon>
        <taxon>Streptococcaceae</taxon>
        <taxon>Streptococcus</taxon>
    </lineage>
</organism>
<sequence length="92" mass="9109">MKVGSVDYVQAQTGGIAIDTAKGVGVGVASTAVATTVTAAVSALAIAGAPIWLPAVAGVAAATALTLTVNAIDDKFNVTKNIKNAWINWVKG</sequence>
<accession>A0ABM5QKS5</accession>
<evidence type="ECO:0000313" key="2">
    <source>
        <dbReference type="Proteomes" id="UP000025245"/>
    </source>
</evidence>
<name>A0ABM5QKS5_STRIN</name>
<gene>
    <name evidence="1" type="ORF">DQ08_08705</name>
</gene>
<keyword evidence="2" id="KW-1185">Reference proteome</keyword>
<evidence type="ECO:0000313" key="1">
    <source>
        <dbReference type="EMBL" id="AHY16794.1"/>
    </source>
</evidence>
<dbReference type="EMBL" id="CP007586">
    <property type="protein sequence ID" value="AHY16794.1"/>
    <property type="molecule type" value="Genomic_DNA"/>
</dbReference>
<evidence type="ECO:0008006" key="3">
    <source>
        <dbReference type="Google" id="ProtNLM"/>
    </source>
</evidence>